<evidence type="ECO:0000259" key="17">
    <source>
        <dbReference type="PROSITE" id="PS51870"/>
    </source>
</evidence>
<feature type="signal peptide" evidence="15">
    <location>
        <begin position="1"/>
        <end position="31"/>
    </location>
</feature>
<evidence type="ECO:0000256" key="10">
    <source>
        <dbReference type="ARBA" id="ARBA00023157"/>
    </source>
</evidence>
<dbReference type="GO" id="GO:0007417">
    <property type="term" value="P:central nervous system development"/>
    <property type="evidence" value="ECO:0007669"/>
    <property type="project" value="TreeGrafter"/>
</dbReference>
<keyword evidence="2" id="KW-0646">Protease inhibitor</keyword>
<dbReference type="GO" id="GO:0012505">
    <property type="term" value="C:endomembrane system"/>
    <property type="evidence" value="ECO:0007669"/>
    <property type="project" value="UniProtKB-ARBA"/>
</dbReference>
<dbReference type="SMART" id="SM00006">
    <property type="entry name" value="A4_EXTRA"/>
    <property type="match status" value="1"/>
</dbReference>
<dbReference type="PROSITE" id="PS51869">
    <property type="entry name" value="APP_E1"/>
    <property type="match status" value="1"/>
</dbReference>
<dbReference type="GO" id="GO:0010604">
    <property type="term" value="P:positive regulation of macromolecule metabolic process"/>
    <property type="evidence" value="ECO:0007669"/>
    <property type="project" value="UniProtKB-ARBA"/>
</dbReference>
<name>A0A8C3W5N7_9CETA</name>
<dbReference type="PRINTS" id="PR00203">
    <property type="entry name" value="AMYLOIDA4"/>
</dbReference>
<keyword evidence="6" id="KW-0722">Serine protease inhibitor</keyword>
<dbReference type="InterPro" id="IPR019543">
    <property type="entry name" value="APP_amyloid_C"/>
</dbReference>
<dbReference type="InterPro" id="IPR011178">
    <property type="entry name" value="Amyloid_glyco_Cu-bd"/>
</dbReference>
<evidence type="ECO:0000256" key="2">
    <source>
        <dbReference type="ARBA" id="ARBA00022690"/>
    </source>
</evidence>
<evidence type="ECO:0000256" key="5">
    <source>
        <dbReference type="ARBA" id="ARBA00022729"/>
    </source>
</evidence>
<evidence type="ECO:0000256" key="1">
    <source>
        <dbReference type="ARBA" id="ARBA00004479"/>
    </source>
</evidence>
<keyword evidence="7 14" id="KW-1133">Transmembrane helix</keyword>
<sequence>MAATRTAAAAAMGKLLVLLLLGLSAPAAALAGYIEALAANAGTGFAVAEPQIAMFCGKLNMHVNIQTGKWEPDPSGTKSCFGTKEEVLQYCQEMYPELQITNVMEANQPVSVDNWCRRDKKQCKSHIVIPFKCLVGEFVSDVLLVPEKCQFFHKERMEVCENHQHWHTVVKEACLTQGMTLYSYGMLLPCGVDQFHGTEYVCCPQTKAVKSAVSKEEEEDDDDDEEDDDEEDEEEDEEEDYDIYKSELPTEADLEDFTEAAVDEDEEDEEGEEVVEDRDYYYDTFKGDEYNEEGPTEPGRDRAAAEKVTHDVRVPPTPLPTNDVDVYFETSADDNEHARFQKAKEQLEIRHRNRMDRVKKEWEEAELQAKNLPKAERQTLIQHFQAMVKALEKEAASEKQQLVETHLARVEAMLNDRRRVALENYLAALQADPPRPHRILQALRRYVRAENKDRLHTIRHYQHVLAVDPEKAAQMKSQVMTHLHVIEERRNQSLSLLYKVPYVAQEIQEEIDELLQEQRADMDQFTASISETPVDVRVSSEESDEMPPLYPLHPFPSLPESEGSALGEQDGGLIGAEEKVINSKKKVDENMVIDETLDVKEMIFNAERVGGLEEAPESTGPLREDFGLSSSALIGLLVIAVAIATVIVISLVMLRKRQYGTISHGIVEVDPMLTPEERHLSKMQNHGYENPTYKYLEQMQI</sequence>
<dbReference type="FunFam" id="1.20.120.770:FF:000001">
    <property type="entry name" value="Amyloid beta A4 protein-like isoform 1"/>
    <property type="match status" value="1"/>
</dbReference>
<accession>A0A8C3W5N7</accession>
<evidence type="ECO:0000256" key="11">
    <source>
        <dbReference type="ARBA" id="ARBA00023180"/>
    </source>
</evidence>
<keyword evidence="8" id="KW-0186">Copper</keyword>
<comment type="subcellular location">
    <subcellularLocation>
        <location evidence="1">Membrane</location>
        <topology evidence="1">Single-pass type I membrane protein</topology>
    </subcellularLocation>
</comment>
<reference evidence="18" key="2">
    <citation type="submission" date="2025-09" db="UniProtKB">
        <authorList>
            <consortium name="Ensembl"/>
        </authorList>
    </citation>
    <scope>IDENTIFICATION</scope>
</reference>
<dbReference type="AlphaFoldDB" id="A0A8C3W5N7"/>
<dbReference type="GO" id="GO:0046914">
    <property type="term" value="F:transition metal ion binding"/>
    <property type="evidence" value="ECO:0007669"/>
    <property type="project" value="InterPro"/>
</dbReference>
<dbReference type="GO" id="GO:0016020">
    <property type="term" value="C:membrane"/>
    <property type="evidence" value="ECO:0007669"/>
    <property type="project" value="UniProtKB-SubCell"/>
</dbReference>
<gene>
    <name evidence="18" type="primary">APLP2</name>
</gene>
<feature type="disulfide bond" evidence="12">
    <location>
        <begin position="149"/>
        <end position="203"/>
    </location>
</feature>
<dbReference type="GeneTree" id="ENSGT00530000063252"/>
<dbReference type="Proteomes" id="UP000694540">
    <property type="component" value="Unplaced"/>
</dbReference>
<dbReference type="Gene3D" id="3.90.570.10">
    <property type="entry name" value="Amyloidogenic glycoprotein, heparin-binding domain"/>
    <property type="match status" value="1"/>
</dbReference>
<evidence type="ECO:0000256" key="4">
    <source>
        <dbReference type="ARBA" id="ARBA00022723"/>
    </source>
</evidence>
<feature type="transmembrane region" description="Helical" evidence="14">
    <location>
        <begin position="632"/>
        <end position="654"/>
    </location>
</feature>
<protein>
    <submittedName>
        <fullName evidence="18">Amyloid beta like protein 2</fullName>
    </submittedName>
</protein>
<dbReference type="InterPro" id="IPR036669">
    <property type="entry name" value="Amyloid_Cu-bd_sf"/>
</dbReference>
<dbReference type="InterPro" id="IPR011993">
    <property type="entry name" value="PH-like_dom_sf"/>
</dbReference>
<dbReference type="GO" id="GO:0007409">
    <property type="term" value="P:axonogenesis"/>
    <property type="evidence" value="ECO:0007669"/>
    <property type="project" value="TreeGrafter"/>
</dbReference>
<keyword evidence="3 14" id="KW-0812">Transmembrane</keyword>
<dbReference type="GO" id="GO:0009986">
    <property type="term" value="C:cell surface"/>
    <property type="evidence" value="ECO:0007669"/>
    <property type="project" value="UniProtKB-ARBA"/>
</dbReference>
<dbReference type="InterPro" id="IPR015849">
    <property type="entry name" value="Amyloid_glyco_heparin-bd"/>
</dbReference>
<dbReference type="PANTHER" id="PTHR23103">
    <property type="entry name" value="ALZHEIMER'S DISEASE BETA-AMYLOID RELATED"/>
    <property type="match status" value="1"/>
</dbReference>
<dbReference type="Gene3D" id="2.30.29.30">
    <property type="entry name" value="Pleckstrin-homology domain (PH domain)/Phosphotyrosine-binding domain (PTB)"/>
    <property type="match status" value="1"/>
</dbReference>
<dbReference type="Gene3D" id="3.30.1490.140">
    <property type="entry name" value="Amyloidogenic glycoprotein, copper-binding domain"/>
    <property type="match status" value="1"/>
</dbReference>
<evidence type="ECO:0000256" key="3">
    <source>
        <dbReference type="ARBA" id="ARBA00022692"/>
    </source>
</evidence>
<dbReference type="FunFam" id="3.90.570.10:FF:000001">
    <property type="entry name" value="Amyloid beta A4 protein"/>
    <property type="match status" value="1"/>
</dbReference>
<comment type="caution">
    <text evidence="12">Lacks conserved residue(s) required for the propagation of feature annotation.</text>
</comment>
<evidence type="ECO:0000256" key="15">
    <source>
        <dbReference type="SAM" id="SignalP"/>
    </source>
</evidence>
<dbReference type="Pfam" id="PF12924">
    <property type="entry name" value="APP_Cu_bd"/>
    <property type="match status" value="1"/>
</dbReference>
<dbReference type="GO" id="GO:0008201">
    <property type="term" value="F:heparin binding"/>
    <property type="evidence" value="ECO:0007669"/>
    <property type="project" value="UniProtKB-UniRule"/>
</dbReference>
<dbReference type="InterPro" id="IPR008154">
    <property type="entry name" value="Amyloid_glyco_extra"/>
</dbReference>
<dbReference type="InterPro" id="IPR008155">
    <property type="entry name" value="Amyloid_glyco"/>
</dbReference>
<evidence type="ECO:0000313" key="19">
    <source>
        <dbReference type="Proteomes" id="UP000694540"/>
    </source>
</evidence>
<keyword evidence="5 15" id="KW-0732">Signal</keyword>
<keyword evidence="10 12" id="KW-1015">Disulfide bond</keyword>
<feature type="region of interest" description="GFLD subdomain" evidence="12">
    <location>
        <begin position="46"/>
        <end position="139"/>
    </location>
</feature>
<dbReference type="Pfam" id="PF10515">
    <property type="entry name" value="APP_amyloid"/>
    <property type="match status" value="1"/>
</dbReference>
<dbReference type="InterPro" id="IPR019744">
    <property type="entry name" value="APP_CUBD_CS"/>
</dbReference>
<dbReference type="GO" id="GO:0051246">
    <property type="term" value="P:regulation of protein metabolic process"/>
    <property type="evidence" value="ECO:0007669"/>
    <property type="project" value="UniProtKB-ARBA"/>
</dbReference>
<comment type="similarity">
    <text evidence="12">Belongs to the APP family.</text>
</comment>
<dbReference type="FunFam" id="3.30.1490.140:FF:000001">
    <property type="entry name" value="Amyloid beta (A4) protein b"/>
    <property type="match status" value="1"/>
</dbReference>
<evidence type="ECO:0000256" key="7">
    <source>
        <dbReference type="ARBA" id="ARBA00022989"/>
    </source>
</evidence>
<dbReference type="CDD" id="cd21709">
    <property type="entry name" value="JMTM_APLP2"/>
    <property type="match status" value="1"/>
</dbReference>
<dbReference type="PROSITE" id="PS00320">
    <property type="entry name" value="APP_INTRA"/>
    <property type="match status" value="1"/>
</dbReference>
<feature type="disulfide bond" evidence="12">
    <location>
        <begin position="160"/>
        <end position="190"/>
    </location>
</feature>
<feature type="compositionally biased region" description="Acidic residues" evidence="13">
    <location>
        <begin position="216"/>
        <end position="241"/>
    </location>
</feature>
<dbReference type="PANTHER" id="PTHR23103:SF14">
    <property type="entry name" value="AMYLOID BETA PRECURSOR LIKE PROTEIN 2"/>
    <property type="match status" value="1"/>
</dbReference>
<keyword evidence="19" id="KW-1185">Reference proteome</keyword>
<dbReference type="Gene3D" id="6.10.250.1670">
    <property type="match status" value="1"/>
</dbReference>
<dbReference type="Pfam" id="PF12925">
    <property type="entry name" value="APP_E2"/>
    <property type="match status" value="1"/>
</dbReference>
<feature type="region of interest" description="Disordered" evidence="13">
    <location>
        <begin position="211"/>
        <end position="254"/>
    </location>
</feature>
<evidence type="ECO:0000256" key="14">
    <source>
        <dbReference type="SAM" id="Phobius"/>
    </source>
</evidence>
<evidence type="ECO:0000256" key="8">
    <source>
        <dbReference type="ARBA" id="ARBA00023008"/>
    </source>
</evidence>
<dbReference type="InterPro" id="IPR036454">
    <property type="entry name" value="Amyloid_glyco_heparin-bd_sf"/>
</dbReference>
<evidence type="ECO:0000256" key="13">
    <source>
        <dbReference type="SAM" id="MobiDB-lite"/>
    </source>
</evidence>
<dbReference type="Ensembl" id="ENSCWAT00000006814.1">
    <property type="protein sequence ID" value="ENSCWAP00000006307.1"/>
    <property type="gene ID" value="ENSCWAG00000004814.1"/>
</dbReference>
<proteinExistence type="inferred from homology"/>
<feature type="disulfide bond" evidence="12">
    <location>
        <begin position="174"/>
        <end position="202"/>
    </location>
</feature>
<dbReference type="SUPFAM" id="SSF89811">
    <property type="entry name" value="Amyloid beta a4 protein copper binding domain (domain 2)"/>
    <property type="match status" value="1"/>
</dbReference>
<organism evidence="18 19">
    <name type="scientific">Catagonus wagneri</name>
    <name type="common">Chacoan peccary</name>
    <dbReference type="NCBI Taxonomy" id="51154"/>
    <lineage>
        <taxon>Eukaryota</taxon>
        <taxon>Metazoa</taxon>
        <taxon>Chordata</taxon>
        <taxon>Craniata</taxon>
        <taxon>Vertebrata</taxon>
        <taxon>Euteleostomi</taxon>
        <taxon>Mammalia</taxon>
        <taxon>Eutheria</taxon>
        <taxon>Laurasiatheria</taxon>
        <taxon>Artiodactyla</taxon>
        <taxon>Suina</taxon>
        <taxon>Tayassuidae</taxon>
        <taxon>Catagonus</taxon>
    </lineage>
</organism>
<evidence type="ECO:0000313" key="18">
    <source>
        <dbReference type="Ensembl" id="ENSCWAP00000006307.1"/>
    </source>
</evidence>
<dbReference type="PROSITE" id="PS00319">
    <property type="entry name" value="APP_CUBD"/>
    <property type="match status" value="1"/>
</dbReference>
<dbReference type="GO" id="GO:0004867">
    <property type="term" value="F:serine-type endopeptidase inhibitor activity"/>
    <property type="evidence" value="ECO:0007669"/>
    <property type="project" value="UniProtKB-KW"/>
</dbReference>
<dbReference type="GO" id="GO:0099503">
    <property type="term" value="C:secretory vesicle"/>
    <property type="evidence" value="ECO:0007669"/>
    <property type="project" value="UniProtKB-ARBA"/>
</dbReference>
<keyword evidence="9 14" id="KW-0472">Membrane</keyword>
<reference evidence="18" key="1">
    <citation type="submission" date="2025-08" db="UniProtKB">
        <authorList>
            <consortium name="Ensembl"/>
        </authorList>
    </citation>
    <scope>IDENTIFICATION</scope>
</reference>
<dbReference type="InterPro" id="IPR019745">
    <property type="entry name" value="Amyloid_glyco_intracell_CS"/>
</dbReference>
<evidence type="ECO:0000259" key="16">
    <source>
        <dbReference type="PROSITE" id="PS51869"/>
    </source>
</evidence>
<dbReference type="Pfam" id="PF02177">
    <property type="entry name" value="APP_N"/>
    <property type="match status" value="1"/>
</dbReference>
<dbReference type="Gene3D" id="1.20.120.770">
    <property type="entry name" value="Amyloid precursor protein, E2 domain"/>
    <property type="match status" value="1"/>
</dbReference>
<keyword evidence="11" id="KW-0325">Glycoprotein</keyword>
<evidence type="ECO:0000256" key="12">
    <source>
        <dbReference type="PROSITE-ProRule" id="PRU01217"/>
    </source>
</evidence>
<dbReference type="SUPFAM" id="SSF109843">
    <property type="entry name" value="CAPPD, an extracellular domain of amyloid beta A4 protein"/>
    <property type="match status" value="1"/>
</dbReference>
<dbReference type="InterPro" id="IPR036176">
    <property type="entry name" value="E2_sf"/>
</dbReference>
<keyword evidence="4" id="KW-0479">Metal-binding</keyword>
<dbReference type="PROSITE" id="PS51870">
    <property type="entry name" value="APP_E2"/>
    <property type="match status" value="1"/>
</dbReference>
<feature type="chain" id="PRO_5034403174" evidence="15">
    <location>
        <begin position="32"/>
        <end position="701"/>
    </location>
</feature>
<feature type="domain" description="E2" evidence="17">
    <location>
        <begin position="323"/>
        <end position="514"/>
    </location>
</feature>
<evidence type="ECO:0000256" key="9">
    <source>
        <dbReference type="ARBA" id="ARBA00023136"/>
    </source>
</evidence>
<dbReference type="InterPro" id="IPR024329">
    <property type="entry name" value="Amyloid_glyco_E2_domain"/>
</dbReference>
<dbReference type="GO" id="GO:0043005">
    <property type="term" value="C:neuron projection"/>
    <property type="evidence" value="ECO:0007669"/>
    <property type="project" value="UniProtKB-ARBA"/>
</dbReference>
<evidence type="ECO:0000256" key="6">
    <source>
        <dbReference type="ARBA" id="ARBA00022900"/>
    </source>
</evidence>
<dbReference type="SUPFAM" id="SSF56491">
    <property type="entry name" value="A heparin-binding domain"/>
    <property type="match status" value="1"/>
</dbReference>
<dbReference type="GO" id="GO:0140677">
    <property type="term" value="F:molecular function activator activity"/>
    <property type="evidence" value="ECO:0007669"/>
    <property type="project" value="UniProtKB-ARBA"/>
</dbReference>
<feature type="region of interest" description="CuBD subdomain" evidence="12">
    <location>
        <begin position="147"/>
        <end position="205"/>
    </location>
</feature>
<feature type="disulfide bond" evidence="12">
    <location>
        <begin position="116"/>
        <end position="123"/>
    </location>
</feature>
<feature type="domain" description="E1" evidence="16">
    <location>
        <begin position="46"/>
        <end position="205"/>
    </location>
</feature>